<evidence type="ECO:0000256" key="1">
    <source>
        <dbReference type="SAM" id="Phobius"/>
    </source>
</evidence>
<comment type="caution">
    <text evidence="2">The sequence shown here is derived from an EMBL/GenBank/DDBJ whole genome shotgun (WGS) entry which is preliminary data.</text>
</comment>
<proteinExistence type="predicted"/>
<dbReference type="RefSeq" id="WP_269883652.1">
    <property type="nucleotide sequence ID" value="NZ_JAQAGZ010000015.1"/>
</dbReference>
<keyword evidence="1" id="KW-0812">Transmembrane</keyword>
<evidence type="ECO:0000313" key="3">
    <source>
        <dbReference type="Proteomes" id="UP001527882"/>
    </source>
</evidence>
<reference evidence="2 3" key="1">
    <citation type="submission" date="2022-12" db="EMBL/GenBank/DDBJ databases">
        <title>Draft genome sequence of Paenibacillus sp. dW9.</title>
        <authorList>
            <person name="Choi E.-W."/>
            <person name="Kim D.-U."/>
        </authorList>
    </citation>
    <scope>NUCLEOTIDE SEQUENCE [LARGE SCALE GENOMIC DNA]</scope>
    <source>
        <strain evidence="3">dW9</strain>
    </source>
</reference>
<dbReference type="Proteomes" id="UP001527882">
    <property type="component" value="Unassembled WGS sequence"/>
</dbReference>
<evidence type="ECO:0000313" key="2">
    <source>
        <dbReference type="EMBL" id="MCZ8515125.1"/>
    </source>
</evidence>
<keyword evidence="1" id="KW-0472">Membrane</keyword>
<keyword evidence="1" id="KW-1133">Transmembrane helix</keyword>
<gene>
    <name evidence="2" type="ORF">O9H85_22420</name>
</gene>
<feature type="transmembrane region" description="Helical" evidence="1">
    <location>
        <begin position="12"/>
        <end position="31"/>
    </location>
</feature>
<feature type="transmembrane region" description="Helical" evidence="1">
    <location>
        <begin position="43"/>
        <end position="64"/>
    </location>
</feature>
<protein>
    <submittedName>
        <fullName evidence="2">Uncharacterized protein</fullName>
    </submittedName>
</protein>
<dbReference type="EMBL" id="JAQAGZ010000015">
    <property type="protein sequence ID" value="MCZ8515125.1"/>
    <property type="molecule type" value="Genomic_DNA"/>
</dbReference>
<accession>A0ABT4QEM2</accession>
<keyword evidence="3" id="KW-1185">Reference proteome</keyword>
<organism evidence="2 3">
    <name type="scientific">Paenibacillus gyeongsangnamensis</name>
    <dbReference type="NCBI Taxonomy" id="3388067"/>
    <lineage>
        <taxon>Bacteria</taxon>
        <taxon>Bacillati</taxon>
        <taxon>Bacillota</taxon>
        <taxon>Bacilli</taxon>
        <taxon>Bacillales</taxon>
        <taxon>Paenibacillaceae</taxon>
        <taxon>Paenibacillus</taxon>
    </lineage>
</organism>
<sequence>MQENGVKEYSVMIKLSFILTAIGLVFCFWNVSDFSDQNLSLMVGIGFIVGAIQIAVIGIAVELFNGKTPRTFP</sequence>
<name>A0ABT4QEM2_9BACL</name>